<reference evidence="4" key="2">
    <citation type="submission" date="2017-08" db="EMBL/GenBank/DDBJ databases">
        <authorList>
            <person name="Knox E.B."/>
        </authorList>
    </citation>
    <scope>NUCLEOTIDE SEQUENCE</scope>
</reference>
<feature type="compositionally biased region" description="Basic and acidic residues" evidence="3">
    <location>
        <begin position="54"/>
        <end position="82"/>
    </location>
</feature>
<dbReference type="GO" id="GO:0004176">
    <property type="term" value="F:ATP-dependent peptidase activity"/>
    <property type="evidence" value="ECO:0007669"/>
    <property type="project" value="InterPro"/>
</dbReference>
<dbReference type="CDD" id="cd07017">
    <property type="entry name" value="S14_ClpP_2"/>
    <property type="match status" value="1"/>
</dbReference>
<evidence type="ECO:0000313" key="4">
    <source>
        <dbReference type="EMBL" id="ATG24896.1"/>
    </source>
</evidence>
<dbReference type="InterPro" id="IPR001907">
    <property type="entry name" value="ClpP"/>
</dbReference>
<dbReference type="SUPFAM" id="SSF52096">
    <property type="entry name" value="ClpP/crotonase"/>
    <property type="match status" value="1"/>
</dbReference>
<dbReference type="PANTHER" id="PTHR10381:SF11">
    <property type="entry name" value="ATP-DEPENDENT CLP PROTEASE PROTEOLYTIC SUBUNIT, MITOCHONDRIAL"/>
    <property type="match status" value="1"/>
</dbReference>
<comment type="similarity">
    <text evidence="1 2">Belongs to the peptidase S14 family.</text>
</comment>
<dbReference type="PRINTS" id="PR00127">
    <property type="entry name" value="CLPPROTEASEP"/>
</dbReference>
<geneLocation type="plastid" evidence="4"/>
<feature type="region of interest" description="Disordered" evidence="3">
    <location>
        <begin position="35"/>
        <end position="82"/>
    </location>
</feature>
<dbReference type="EMBL" id="MF770605">
    <property type="protein sequence ID" value="ATG24896.1"/>
    <property type="molecule type" value="Genomic_DNA"/>
</dbReference>
<organism evidence="4">
    <name type="scientific">Lobelia heterophylla subsp. heterophylla</name>
    <dbReference type="NCBI Taxonomy" id="2041129"/>
    <lineage>
        <taxon>Eukaryota</taxon>
        <taxon>Viridiplantae</taxon>
        <taxon>Streptophyta</taxon>
        <taxon>Embryophyta</taxon>
        <taxon>Tracheophyta</taxon>
        <taxon>Spermatophyta</taxon>
        <taxon>Magnoliopsida</taxon>
        <taxon>eudicotyledons</taxon>
        <taxon>Gunneridae</taxon>
        <taxon>Pentapetalae</taxon>
        <taxon>asterids</taxon>
        <taxon>campanulids</taxon>
        <taxon>Asterales</taxon>
        <taxon>Campanulaceae</taxon>
        <taxon>Lobelia</taxon>
    </lineage>
</organism>
<name>A0A291EYC8_9ASTR</name>
<sequence>MSIGVPKVPYVMPEFKPQANLARSLKLMTAFHKFSSMKTAGTPSKDAFKKKKKPDQNSVEKFKDKDIAESDNKEKDKEEDEKVLKRVEKRGRKHLAEEAEYRRPLPPGTLPEGFVHPAYRDIKKTDDKEEEDITWLELPDRLYHLRVCFLFGLMDAEKSGYVAALVLYHSLNTPYKHQFLYINSPGGLIGHAIGIANVMQGVFAVVHTTGLGRIYAAASYVLAAGSSGYRFATPYSRIMIRQPSAGRFKGTPAQCEIWTEKMLYLKSIVINYYAKLAGTTYEYMDGLLERPIFLTPEEARRFGLIDWVGAERVVEAWNME</sequence>
<dbReference type="InterPro" id="IPR029045">
    <property type="entry name" value="ClpP/crotonase-like_dom_sf"/>
</dbReference>
<evidence type="ECO:0000256" key="2">
    <source>
        <dbReference type="RuleBase" id="RU003567"/>
    </source>
</evidence>
<dbReference type="PANTHER" id="PTHR10381">
    <property type="entry name" value="ATP-DEPENDENT CLP PROTEASE PROTEOLYTIC SUBUNIT"/>
    <property type="match status" value="1"/>
</dbReference>
<keyword evidence="4" id="KW-0645">Protease</keyword>
<proteinExistence type="inferred from homology"/>
<dbReference type="Gene3D" id="3.90.226.10">
    <property type="entry name" value="2-enoyl-CoA Hydratase, Chain A, domain 1"/>
    <property type="match status" value="1"/>
</dbReference>
<dbReference type="AlphaFoldDB" id="A0A291EYC8"/>
<accession>A0A291EYC8</accession>
<dbReference type="InterPro" id="IPR023562">
    <property type="entry name" value="ClpP/TepA"/>
</dbReference>
<dbReference type="GO" id="GO:0009368">
    <property type="term" value="C:endopeptidase Clp complex"/>
    <property type="evidence" value="ECO:0007669"/>
    <property type="project" value="TreeGrafter"/>
</dbReference>
<keyword evidence="4" id="KW-0378">Hydrolase</keyword>
<evidence type="ECO:0000256" key="1">
    <source>
        <dbReference type="ARBA" id="ARBA00007039"/>
    </source>
</evidence>
<dbReference type="GO" id="GO:0004252">
    <property type="term" value="F:serine-type endopeptidase activity"/>
    <property type="evidence" value="ECO:0007669"/>
    <property type="project" value="InterPro"/>
</dbReference>
<reference evidence="4" key="1">
    <citation type="journal article" date="2014" name="Proc. Natl. Acad. Sci. U.S.A.">
        <title>The dynamic history of plastid genomes in the Campanulaceae sensu lato is unique among angiosperms.</title>
        <authorList>
            <person name="Knox E.B."/>
        </authorList>
    </citation>
    <scope>NUCLEOTIDE SEQUENCE</scope>
</reference>
<dbReference type="Pfam" id="PF00574">
    <property type="entry name" value="CLP_protease"/>
    <property type="match status" value="1"/>
</dbReference>
<keyword evidence="4" id="KW-0934">Plastid</keyword>
<evidence type="ECO:0000256" key="3">
    <source>
        <dbReference type="SAM" id="MobiDB-lite"/>
    </source>
</evidence>
<dbReference type="GO" id="GO:0051117">
    <property type="term" value="F:ATPase binding"/>
    <property type="evidence" value="ECO:0007669"/>
    <property type="project" value="TreeGrafter"/>
</dbReference>
<dbReference type="GO" id="GO:0009532">
    <property type="term" value="C:plastid stroma"/>
    <property type="evidence" value="ECO:0007669"/>
    <property type="project" value="UniProtKB-ARBA"/>
</dbReference>
<gene>
    <name evidence="4" type="primary">clpP</name>
    <name evidence="4" type="ORF">Lo_he_he1Pt0755</name>
</gene>
<protein>
    <recommendedName>
        <fullName evidence="2">ATP-dependent Clp protease proteolytic subunit</fullName>
    </recommendedName>
</protein>
<dbReference type="GO" id="GO:0006515">
    <property type="term" value="P:protein quality control for misfolded or incompletely synthesized proteins"/>
    <property type="evidence" value="ECO:0007669"/>
    <property type="project" value="TreeGrafter"/>
</dbReference>